<name>A0A4Q7ZRU0_9ACTN</name>
<sequence length="509" mass="57098">MNPTLDLPDGDVLGLWAATRTRRVCHHGRMLESGLRFAFYGRVSTQEYQDPVSSRRWQLDFAAELVAGRGPVVAQYFDVGYSREIAWTDRPEAARLLAAIIDPDRGFDAIVVGEYARAFHGSQAIHLAPLLHAHGVQLWLPEVDGPVDLTHPTHQALLMLLGAQAKQEVQRARFRTTAAMQAQAREQGRHLGGRPPYGYRLVDAGPHPNSAHAAWGRRLHRLAPDPETAPWVRWIFTRRLEGHSIARIARMLNETGVPCPSAVDRDRNPHRPGEAWHLRTVATILANPRYTGRQVWNRQRTHPRRTDDVVPGVTGLRKLTPSRQWAISDKAAHEALVSESDFVAVQAVSARRRPPDGARRSYLLVGLLRCGTCGRSMESQLSHGNPAYRCRHGRTSAHPTSTRQEPNLYLREDIILARIFVQLHTVTSRDAAILEKIAGLQQNPNAAGLVSFLRAHNLTIECRTTNISLEPDHERSIIIRPASHSPERQVRIPRQRGQQQTQKLGIVNN</sequence>
<organism evidence="3 4">
    <name type="scientific">Krasilnikovia cinnamomea</name>
    <dbReference type="NCBI Taxonomy" id="349313"/>
    <lineage>
        <taxon>Bacteria</taxon>
        <taxon>Bacillati</taxon>
        <taxon>Actinomycetota</taxon>
        <taxon>Actinomycetes</taxon>
        <taxon>Micromonosporales</taxon>
        <taxon>Micromonosporaceae</taxon>
        <taxon>Krasilnikovia</taxon>
    </lineage>
</organism>
<gene>
    <name evidence="3" type="ORF">EV385_5112</name>
</gene>
<dbReference type="PANTHER" id="PTHR30461:SF23">
    <property type="entry name" value="DNA RECOMBINASE-RELATED"/>
    <property type="match status" value="1"/>
</dbReference>
<dbReference type="EMBL" id="SHKY01000001">
    <property type="protein sequence ID" value="RZU53215.1"/>
    <property type="molecule type" value="Genomic_DNA"/>
</dbReference>
<dbReference type="GO" id="GO:0000150">
    <property type="term" value="F:DNA strand exchange activity"/>
    <property type="evidence" value="ECO:0007669"/>
    <property type="project" value="InterPro"/>
</dbReference>
<dbReference type="InterPro" id="IPR050639">
    <property type="entry name" value="SSR_resolvase"/>
</dbReference>
<protein>
    <submittedName>
        <fullName evidence="3">Recombinase-like zinc beta ribbon protein</fullName>
    </submittedName>
</protein>
<accession>A0A4Q7ZRU0</accession>
<evidence type="ECO:0000256" key="1">
    <source>
        <dbReference type="SAM" id="MobiDB-lite"/>
    </source>
</evidence>
<dbReference type="CDD" id="cd00338">
    <property type="entry name" value="Ser_Recombinase"/>
    <property type="match status" value="1"/>
</dbReference>
<dbReference type="Proteomes" id="UP000292564">
    <property type="component" value="Unassembled WGS sequence"/>
</dbReference>
<evidence type="ECO:0000259" key="2">
    <source>
        <dbReference type="PROSITE" id="PS51737"/>
    </source>
</evidence>
<dbReference type="PANTHER" id="PTHR30461">
    <property type="entry name" value="DNA-INVERTASE FROM LAMBDOID PROPHAGE"/>
    <property type="match status" value="1"/>
</dbReference>
<feature type="domain" description="Recombinase" evidence="2">
    <location>
        <begin position="196"/>
        <end position="355"/>
    </location>
</feature>
<dbReference type="InterPro" id="IPR006119">
    <property type="entry name" value="Resolv_N"/>
</dbReference>
<evidence type="ECO:0000313" key="3">
    <source>
        <dbReference type="EMBL" id="RZU53215.1"/>
    </source>
</evidence>
<dbReference type="Gene3D" id="3.40.50.1390">
    <property type="entry name" value="Resolvase, N-terminal catalytic domain"/>
    <property type="match status" value="1"/>
</dbReference>
<keyword evidence="4" id="KW-1185">Reference proteome</keyword>
<dbReference type="Pfam" id="PF00239">
    <property type="entry name" value="Resolvase"/>
    <property type="match status" value="1"/>
</dbReference>
<dbReference type="InterPro" id="IPR011109">
    <property type="entry name" value="DNA_bind_recombinase_dom"/>
</dbReference>
<proteinExistence type="predicted"/>
<dbReference type="InterPro" id="IPR025827">
    <property type="entry name" value="Zn_ribbon_recom_dom"/>
</dbReference>
<dbReference type="GO" id="GO:0003677">
    <property type="term" value="F:DNA binding"/>
    <property type="evidence" value="ECO:0007669"/>
    <property type="project" value="InterPro"/>
</dbReference>
<dbReference type="AlphaFoldDB" id="A0A4Q7ZRU0"/>
<dbReference type="Gene3D" id="3.90.1750.20">
    <property type="entry name" value="Putative Large Serine Recombinase, Chain B, Domain 2"/>
    <property type="match status" value="1"/>
</dbReference>
<feature type="region of interest" description="Disordered" evidence="1">
    <location>
        <begin position="481"/>
        <end position="509"/>
    </location>
</feature>
<evidence type="ECO:0000313" key="4">
    <source>
        <dbReference type="Proteomes" id="UP000292564"/>
    </source>
</evidence>
<dbReference type="InterPro" id="IPR036162">
    <property type="entry name" value="Resolvase-like_N_sf"/>
</dbReference>
<comment type="caution">
    <text evidence="3">The sequence shown here is derived from an EMBL/GenBank/DDBJ whole genome shotgun (WGS) entry which is preliminary data.</text>
</comment>
<dbReference type="RefSeq" id="WP_242625071.1">
    <property type="nucleotide sequence ID" value="NZ_SHKY01000001.1"/>
</dbReference>
<dbReference type="InterPro" id="IPR038109">
    <property type="entry name" value="DNA_bind_recomb_sf"/>
</dbReference>
<feature type="compositionally biased region" description="Polar residues" evidence="1">
    <location>
        <begin position="496"/>
        <end position="509"/>
    </location>
</feature>
<dbReference type="SMART" id="SM00857">
    <property type="entry name" value="Resolvase"/>
    <property type="match status" value="1"/>
</dbReference>
<dbReference type="Pfam" id="PF13408">
    <property type="entry name" value="Zn_ribbon_recom"/>
    <property type="match status" value="1"/>
</dbReference>
<dbReference type="Pfam" id="PF07508">
    <property type="entry name" value="Recombinase"/>
    <property type="match status" value="1"/>
</dbReference>
<dbReference type="PROSITE" id="PS51737">
    <property type="entry name" value="RECOMBINASE_DNA_BIND"/>
    <property type="match status" value="1"/>
</dbReference>
<reference evidence="3 4" key="1">
    <citation type="submission" date="2019-02" db="EMBL/GenBank/DDBJ databases">
        <title>Sequencing the genomes of 1000 actinobacteria strains.</title>
        <authorList>
            <person name="Klenk H.-P."/>
        </authorList>
    </citation>
    <scope>NUCLEOTIDE SEQUENCE [LARGE SCALE GENOMIC DNA]</scope>
    <source>
        <strain evidence="3 4">DSM 45162</strain>
    </source>
</reference>
<dbReference type="SUPFAM" id="SSF53041">
    <property type="entry name" value="Resolvase-like"/>
    <property type="match status" value="1"/>
</dbReference>